<dbReference type="GO" id="GO:0051538">
    <property type="term" value="F:3 iron, 4 sulfur cluster binding"/>
    <property type="evidence" value="ECO:0007669"/>
    <property type="project" value="UniProtKB-KW"/>
</dbReference>
<keyword evidence="10" id="KW-0315">Glutamine amidotransferase</keyword>
<dbReference type="CDD" id="cd00713">
    <property type="entry name" value="GltS"/>
    <property type="match status" value="1"/>
</dbReference>
<evidence type="ECO:0000256" key="15">
    <source>
        <dbReference type="ARBA" id="ARBA00023291"/>
    </source>
</evidence>
<evidence type="ECO:0000313" key="17">
    <source>
        <dbReference type="EMBL" id="AWB92030.1"/>
    </source>
</evidence>
<dbReference type="Gene3D" id="3.60.20.10">
    <property type="entry name" value="Glutamine Phosphoribosylpyrophosphate, subunit 1, domain 1"/>
    <property type="match status" value="1"/>
</dbReference>
<evidence type="ECO:0000256" key="11">
    <source>
        <dbReference type="ARBA" id="ARBA00023002"/>
    </source>
</evidence>
<dbReference type="InterPro" id="IPR050711">
    <property type="entry name" value="ET-N_metabolism_enzyme"/>
</dbReference>
<comment type="pathway">
    <text evidence="16">Amino-acid biosynthesis.</text>
</comment>
<dbReference type="PROSITE" id="PS51278">
    <property type="entry name" value="GATASE_TYPE_2"/>
    <property type="match status" value="1"/>
</dbReference>
<dbReference type="PANTHER" id="PTHR11938:SF133">
    <property type="entry name" value="GLUTAMATE SYNTHASE (NADH)"/>
    <property type="match status" value="1"/>
</dbReference>
<evidence type="ECO:0000256" key="8">
    <source>
        <dbReference type="ARBA" id="ARBA00022723"/>
    </source>
</evidence>
<dbReference type="CDD" id="cd00982">
    <property type="entry name" value="gltB_C"/>
    <property type="match status" value="1"/>
</dbReference>
<reference evidence="18" key="1">
    <citation type="submission" date="2018-01" db="EMBL/GenBank/DDBJ databases">
        <authorList>
            <person name="Li J."/>
        </authorList>
    </citation>
    <scope>NUCLEOTIDE SEQUENCE [LARGE SCALE GENOMIC DNA]</scope>
    <source>
        <strain evidence="18">592</strain>
    </source>
</reference>
<dbReference type="KEGG" id="aez:C3E78_07365"/>
<comment type="similarity">
    <text evidence="4">Belongs to the glutamate synthase family.</text>
</comment>
<dbReference type="SUPFAM" id="SSF69336">
    <property type="entry name" value="Alpha subunit of glutamate synthase, C-terminal domain"/>
    <property type="match status" value="1"/>
</dbReference>
<dbReference type="GO" id="GO:0015930">
    <property type="term" value="F:glutamate synthase activity"/>
    <property type="evidence" value="ECO:0007669"/>
    <property type="project" value="InterPro"/>
</dbReference>
<dbReference type="InterPro" id="IPR029055">
    <property type="entry name" value="Ntn_hydrolases_N"/>
</dbReference>
<evidence type="ECO:0000256" key="14">
    <source>
        <dbReference type="ARBA" id="ARBA00023164"/>
    </source>
</evidence>
<gene>
    <name evidence="17" type="ORF">C3E78_07365</name>
</gene>
<dbReference type="FunFam" id="2.160.20.60:FF:000001">
    <property type="entry name" value="Glutamate synthase, large subunit"/>
    <property type="match status" value="1"/>
</dbReference>
<comment type="cofactor">
    <cofactor evidence="3">
        <name>FAD</name>
        <dbReference type="ChEBI" id="CHEBI:57692"/>
    </cofactor>
</comment>
<keyword evidence="18" id="KW-1185">Reference proteome</keyword>
<dbReference type="SUPFAM" id="SSF56235">
    <property type="entry name" value="N-terminal nucleophile aminohydrolases (Ntn hydrolases)"/>
    <property type="match status" value="1"/>
</dbReference>
<dbReference type="Pfam" id="PF01493">
    <property type="entry name" value="GXGXG"/>
    <property type="match status" value="1"/>
</dbReference>
<evidence type="ECO:0000256" key="2">
    <source>
        <dbReference type="ARBA" id="ARBA00001927"/>
    </source>
</evidence>
<dbReference type="InterPro" id="IPR002489">
    <property type="entry name" value="Glu_synth_asu_C"/>
</dbReference>
<dbReference type="InterPro" id="IPR002932">
    <property type="entry name" value="Glu_synthdom"/>
</dbReference>
<evidence type="ECO:0000256" key="5">
    <source>
        <dbReference type="ARBA" id="ARBA00022605"/>
    </source>
</evidence>
<evidence type="ECO:0000256" key="12">
    <source>
        <dbReference type="ARBA" id="ARBA00023004"/>
    </source>
</evidence>
<dbReference type="FunFam" id="3.20.20.70:FF:000053">
    <property type="entry name" value="Glutamate synthase large subunit"/>
    <property type="match status" value="1"/>
</dbReference>
<dbReference type="CDD" id="cd02808">
    <property type="entry name" value="GltS_FMN"/>
    <property type="match status" value="1"/>
</dbReference>
<keyword evidence="15" id="KW-0003">3Fe-4S</keyword>
<sequence length="1524" mass="164775">MRAQPQSLPKKPFAPLSTLPAAQGLYDPANEHDACGVAFVATLTGVPSNDIVAKGLTALRNLDHRGAVGGEPDTGDGAGILIQVPDTFLRAVGGVELPELGSYACGMAFLPVDPDAAAEARAAVEAMAVEENLTVLGWRDVPVNPDILGSMSRGAMPSFALMFLTSAGEQLTGIALDRAAYGLRKRVEHELGVYFPSLSSRTLVYKGMLTTDQLEGFFPDLLDERMESALAIVHSRFSTNTFPSWPLAHPFRFVAHNGEINTARGNRNWMRAREALLESDLIPGDMQRLFPICDPEGSDTASLDEVLELLHLGGRSLPHAVMMMIPEAWENDTDMDPARRAFYEFHSSVMEAWDGPAAVCFTDGNQIGAVLDRNGLRPGRYWVTDDGLVVLASEAGVLDIDQKTIVRKGRLEPGKMFLLDLDEHRIIEDEEIKSTLASEHPYDEWLYSGLVRFEDLPDLEHIVHTHASVTRRQQVFGYTEEELRILIAPMARTGAEAIGSMGTDTPIAAISDRPRQLFDYFSQLFAQVTNPPLDAIREEVVTSLAGTIGPERNLLAPSPASCRMLQLPFPVLDNDELAKIRHMNKDGDMPGFSVHVVRGLYDVHGGGEALRAKLDEICAEVSRAIAGGARIIVLSDRHSNADLAPIPSLLLTGAVHHHMVREKLRTQAGLIIEAGDVREVHHVALLIGYGATAVNPYLVLESAEDLAREKVFVEGVAPGQALRNVVYGLGKGVLKVMSKIGVSTVASYTGAQIFEAVGLSHDVVEAYFTGTSSKLGGVGLDVIAQEVRARHLTAYPTSGIAGPRRHLEVGGEYQWRRQGPEHLFDPETVFRLQHSTRSGSYEIFKQYTSRVDDQSERLMTLRGLFGFKEGLRPAVPIEEVEPVSEIVKRFSTGAMSYGSISQEAHETLAIAMNRLGGKSNTGEGGEDPDRLYDPERRSAIKQVASGRFGVTSEYLTNADDIQIKMAQGAKPGEGGQLPGPKVYPWVAKTRHSTPGVGLISPPPHHDIYSIEDLKQLIHDLKNANPSARVHVKLVSEVGVGTVAAGVSKAKADVVLISGHDGGTGASPLTSLKHAGGPWELGLAETQQTLLLNGLRDRIVVQADGQLKTGRDVVIAALLGAEEFGFATAPLVVSGCIMMRVCHLDTCPVGVATQNKALREKYSGKAEYLVNFFTYIAQEVREHLAALGFRSIEEAVGHAEVIDANRAVEHWKADGLDLTPIFHVPELPEGASLHHTTSQDHALDRALDNELIALSADALERGEPVRAQLDIRNVNRTVGTMLGHEVTKRYRGEGLPENTIDLTFLGSAGQSFGAFVPKGITLRLEGDGNDYVGKGLSGGRIVVRPPREAQFTAEAQIVAGNVIGFGATSGEIFLRGKVGERFCVRNSGASAVVEGVGDHALEYMTGGRVVILGPTGRNVAAGMSGGSAYVLDLDEDLVNTDMVETRPVPEAAAIELERLVRKHQEETGSAVAEQLLSDWEHSLTRFTEIMPVNYRLVLEARAAAEAEGLSEEDTTARMMEVAARG</sequence>
<dbReference type="InterPro" id="IPR017932">
    <property type="entry name" value="GATase_2_dom"/>
</dbReference>
<keyword evidence="9" id="KW-0274">FAD</keyword>
<keyword evidence="11" id="KW-0560">Oxidoreductase</keyword>
<evidence type="ECO:0000256" key="3">
    <source>
        <dbReference type="ARBA" id="ARBA00001974"/>
    </source>
</evidence>
<evidence type="ECO:0000256" key="16">
    <source>
        <dbReference type="ARBA" id="ARBA00029440"/>
    </source>
</evidence>
<evidence type="ECO:0000313" key="18">
    <source>
        <dbReference type="Proteomes" id="UP000244384"/>
    </source>
</evidence>
<dbReference type="FunFam" id="3.60.20.10:FF:000001">
    <property type="entry name" value="Glutamate synthase, large subunit"/>
    <property type="match status" value="1"/>
</dbReference>
<comment type="cofactor">
    <cofactor evidence="1">
        <name>FMN</name>
        <dbReference type="ChEBI" id="CHEBI:58210"/>
    </cofactor>
</comment>
<dbReference type="RefSeq" id="WP_108577675.1">
    <property type="nucleotide sequence ID" value="NZ_CP026952.1"/>
</dbReference>
<proteinExistence type="inferred from homology"/>
<evidence type="ECO:0000256" key="6">
    <source>
        <dbReference type="ARBA" id="ARBA00022630"/>
    </source>
</evidence>
<dbReference type="Pfam" id="PF00310">
    <property type="entry name" value="GATase_2"/>
    <property type="match status" value="1"/>
</dbReference>
<evidence type="ECO:0000256" key="1">
    <source>
        <dbReference type="ARBA" id="ARBA00001917"/>
    </source>
</evidence>
<dbReference type="GO" id="GO:0046872">
    <property type="term" value="F:metal ion binding"/>
    <property type="evidence" value="ECO:0007669"/>
    <property type="project" value="UniProtKB-KW"/>
</dbReference>
<accession>A0A2S0WL97</accession>
<dbReference type="Gene3D" id="2.160.20.60">
    <property type="entry name" value="Glutamate synthase, alpha subunit, C-terminal domain"/>
    <property type="match status" value="1"/>
</dbReference>
<dbReference type="GO" id="GO:0019676">
    <property type="term" value="P:ammonia assimilation cycle"/>
    <property type="evidence" value="ECO:0007669"/>
    <property type="project" value="TreeGrafter"/>
</dbReference>
<evidence type="ECO:0000256" key="7">
    <source>
        <dbReference type="ARBA" id="ARBA00022643"/>
    </source>
</evidence>
<keyword evidence="6" id="KW-0285">Flavoprotein</keyword>
<accession>A0A5F2ET92</accession>
<organism evidence="17 18">
    <name type="scientific">Aeromicrobium chenweiae</name>
    <dbReference type="NCBI Taxonomy" id="2079793"/>
    <lineage>
        <taxon>Bacteria</taxon>
        <taxon>Bacillati</taxon>
        <taxon>Actinomycetota</taxon>
        <taxon>Actinomycetes</taxon>
        <taxon>Propionibacteriales</taxon>
        <taxon>Nocardioidaceae</taxon>
        <taxon>Aeromicrobium</taxon>
    </lineage>
</organism>
<dbReference type="PANTHER" id="PTHR11938">
    <property type="entry name" value="FAD NADPH DEHYDROGENASE/OXIDOREDUCTASE"/>
    <property type="match status" value="1"/>
</dbReference>
<keyword evidence="13" id="KW-0411">Iron-sulfur</keyword>
<dbReference type="Pfam" id="PF04898">
    <property type="entry name" value="Glu_syn_central"/>
    <property type="match status" value="1"/>
</dbReference>
<dbReference type="FunFam" id="3.20.20.70:FF:000031">
    <property type="entry name" value="Glutamate synthase 1 [NADH]"/>
    <property type="match status" value="1"/>
</dbReference>
<keyword evidence="12" id="KW-0408">Iron</keyword>
<keyword evidence="8" id="KW-0479">Metal-binding</keyword>
<dbReference type="Gene3D" id="3.20.20.70">
    <property type="entry name" value="Aldolase class I"/>
    <property type="match status" value="2"/>
</dbReference>
<name>A0A2S0WL97_9ACTN</name>
<keyword evidence="7" id="KW-0288">FMN</keyword>
<keyword evidence="5" id="KW-0028">Amino-acid biosynthesis</keyword>
<dbReference type="OrthoDB" id="9758182at2"/>
<dbReference type="NCBIfam" id="NF008730">
    <property type="entry name" value="PRK11750.1"/>
    <property type="match status" value="1"/>
</dbReference>
<comment type="cofactor">
    <cofactor evidence="2">
        <name>[3Fe-4S] cluster</name>
        <dbReference type="ChEBI" id="CHEBI:21137"/>
    </cofactor>
</comment>
<keyword evidence="14" id="KW-0314">Glutamate biosynthesis</keyword>
<protein>
    <submittedName>
        <fullName evidence="17">Glutamate synthase large subunit</fullName>
    </submittedName>
</protein>
<dbReference type="Pfam" id="PF01645">
    <property type="entry name" value="Glu_synthase"/>
    <property type="match status" value="1"/>
</dbReference>
<dbReference type="SUPFAM" id="SSF51395">
    <property type="entry name" value="FMN-linked oxidoreductases"/>
    <property type="match status" value="1"/>
</dbReference>
<evidence type="ECO:0000256" key="10">
    <source>
        <dbReference type="ARBA" id="ARBA00022962"/>
    </source>
</evidence>
<dbReference type="EMBL" id="CP026952">
    <property type="protein sequence ID" value="AWB92030.1"/>
    <property type="molecule type" value="Genomic_DNA"/>
</dbReference>
<dbReference type="Proteomes" id="UP000244384">
    <property type="component" value="Chromosome"/>
</dbReference>
<dbReference type="InterPro" id="IPR013785">
    <property type="entry name" value="Aldolase_TIM"/>
</dbReference>
<dbReference type="InterPro" id="IPR036485">
    <property type="entry name" value="Glu_synth_asu_C_sf"/>
</dbReference>
<evidence type="ECO:0000256" key="9">
    <source>
        <dbReference type="ARBA" id="ARBA00022827"/>
    </source>
</evidence>
<dbReference type="GO" id="GO:0006537">
    <property type="term" value="P:glutamate biosynthetic process"/>
    <property type="evidence" value="ECO:0007669"/>
    <property type="project" value="UniProtKB-KW"/>
</dbReference>
<evidence type="ECO:0000256" key="13">
    <source>
        <dbReference type="ARBA" id="ARBA00023014"/>
    </source>
</evidence>
<evidence type="ECO:0000256" key="4">
    <source>
        <dbReference type="ARBA" id="ARBA00009716"/>
    </source>
</evidence>
<dbReference type="InterPro" id="IPR006982">
    <property type="entry name" value="Glu_synth_centr_N"/>
</dbReference>